<dbReference type="EMBL" id="JBHLUX010000024">
    <property type="protein sequence ID" value="MFC0470662.1"/>
    <property type="molecule type" value="Genomic_DNA"/>
</dbReference>
<evidence type="ECO:0000256" key="1">
    <source>
        <dbReference type="ARBA" id="ARBA00023002"/>
    </source>
</evidence>
<reference evidence="4 5" key="1">
    <citation type="submission" date="2024-09" db="EMBL/GenBank/DDBJ databases">
        <authorList>
            <person name="Sun Q."/>
            <person name="Mori K."/>
        </authorList>
    </citation>
    <scope>NUCLEOTIDE SEQUENCE [LARGE SCALE GENOMIC DNA]</scope>
    <source>
        <strain evidence="4 5">NCAIM B.02610</strain>
    </source>
</reference>
<evidence type="ECO:0000313" key="4">
    <source>
        <dbReference type="EMBL" id="MFC0470662.1"/>
    </source>
</evidence>
<keyword evidence="5" id="KW-1185">Reference proteome</keyword>
<feature type="domain" description="Alcohol dehydrogenase-like N-terminal" evidence="3">
    <location>
        <begin position="24"/>
        <end position="131"/>
    </location>
</feature>
<evidence type="ECO:0000259" key="2">
    <source>
        <dbReference type="Pfam" id="PF00107"/>
    </source>
</evidence>
<dbReference type="Pfam" id="PF00107">
    <property type="entry name" value="ADH_zinc_N"/>
    <property type="match status" value="1"/>
</dbReference>
<feature type="domain" description="Alcohol dehydrogenase-like C-terminal" evidence="2">
    <location>
        <begin position="170"/>
        <end position="297"/>
    </location>
</feature>
<dbReference type="PANTHER" id="PTHR43401:SF3">
    <property type="entry name" value="L-GALACTONATE-5-DEHYDROGENASE"/>
    <property type="match status" value="1"/>
</dbReference>
<dbReference type="RefSeq" id="WP_335959206.1">
    <property type="nucleotide sequence ID" value="NZ_JAXBLX010000004.1"/>
</dbReference>
<dbReference type="Gene3D" id="3.40.50.720">
    <property type="entry name" value="NAD(P)-binding Rossmann-like Domain"/>
    <property type="match status" value="1"/>
</dbReference>
<dbReference type="Pfam" id="PF08240">
    <property type="entry name" value="ADH_N"/>
    <property type="match status" value="1"/>
</dbReference>
<accession>A0ABV6KBH5</accession>
<dbReference type="PANTHER" id="PTHR43401">
    <property type="entry name" value="L-THREONINE 3-DEHYDROGENASE"/>
    <property type="match status" value="1"/>
</dbReference>
<dbReference type="InterPro" id="IPR011032">
    <property type="entry name" value="GroES-like_sf"/>
</dbReference>
<dbReference type="SUPFAM" id="SSF50129">
    <property type="entry name" value="GroES-like"/>
    <property type="match status" value="1"/>
</dbReference>
<comment type="caution">
    <text evidence="4">The sequence shown here is derived from an EMBL/GenBank/DDBJ whole genome shotgun (WGS) entry which is preliminary data.</text>
</comment>
<dbReference type="InterPro" id="IPR013154">
    <property type="entry name" value="ADH-like_N"/>
</dbReference>
<keyword evidence="1" id="KW-0560">Oxidoreductase</keyword>
<dbReference type="SUPFAM" id="SSF51735">
    <property type="entry name" value="NAD(P)-binding Rossmann-fold domains"/>
    <property type="match status" value="1"/>
</dbReference>
<dbReference type="Proteomes" id="UP001589838">
    <property type="component" value="Unassembled WGS sequence"/>
</dbReference>
<gene>
    <name evidence="4" type="ORF">ACFFHM_09180</name>
</gene>
<evidence type="ECO:0000313" key="5">
    <source>
        <dbReference type="Proteomes" id="UP001589838"/>
    </source>
</evidence>
<sequence length="337" mass="37167">MKSIVCLQPDKFVYEEKDVPKVQEGDALIQIKRIGVCGTDLHAYKGNQPYFSYPRVLGHELSGLIEKVGPNQEGLKAGDQVAVIPYIECGNCIACRRGKPNCCTDMQVMGVHRDGGMQQYISVPTKNLMKTGDVTLEEAAIIEPLAIGAHAVRRSCVAKGEYVLVIGAGPIGLGVMAFAREQGARVIAMDVNEERLQFCKEWAKVEATVHALDNPLQNLEQITNGDLPTIVYDATGNVHSMTQAFQYVAHGGKLVYVGLVKDEIRFSDPDFHKKELTLMGSRNATREDFKYVLKLLSSGNMSATNYITHRSSFDEVIDVFESFLLPESKVIKAIIEV</sequence>
<proteinExistence type="predicted"/>
<evidence type="ECO:0000259" key="3">
    <source>
        <dbReference type="Pfam" id="PF08240"/>
    </source>
</evidence>
<dbReference type="InterPro" id="IPR050129">
    <property type="entry name" value="Zn_alcohol_dh"/>
</dbReference>
<name>A0ABV6KBH5_9BACI</name>
<protein>
    <submittedName>
        <fullName evidence="4">Zinc-binding alcohol dehydrogenase family protein</fullName>
    </submittedName>
</protein>
<dbReference type="InterPro" id="IPR013149">
    <property type="entry name" value="ADH-like_C"/>
</dbReference>
<organism evidence="4 5">
    <name type="scientific">Halalkalibacter kiskunsagensis</name>
    <dbReference type="NCBI Taxonomy" id="1548599"/>
    <lineage>
        <taxon>Bacteria</taxon>
        <taxon>Bacillati</taxon>
        <taxon>Bacillota</taxon>
        <taxon>Bacilli</taxon>
        <taxon>Bacillales</taxon>
        <taxon>Bacillaceae</taxon>
        <taxon>Halalkalibacter</taxon>
    </lineage>
</organism>
<dbReference type="CDD" id="cd08261">
    <property type="entry name" value="Zn_ADH7"/>
    <property type="match status" value="1"/>
</dbReference>
<dbReference type="InterPro" id="IPR036291">
    <property type="entry name" value="NAD(P)-bd_dom_sf"/>
</dbReference>
<dbReference type="Gene3D" id="3.90.180.10">
    <property type="entry name" value="Medium-chain alcohol dehydrogenases, catalytic domain"/>
    <property type="match status" value="1"/>
</dbReference>